<feature type="domain" description="SGNH hydrolase-type esterase" evidence="2">
    <location>
        <begin position="59"/>
        <end position="208"/>
    </location>
</feature>
<evidence type="ECO:0000259" key="2">
    <source>
        <dbReference type="Pfam" id="PF13472"/>
    </source>
</evidence>
<dbReference type="SUPFAM" id="SSF52266">
    <property type="entry name" value="SGNH hydrolase"/>
    <property type="match status" value="2"/>
</dbReference>
<dbReference type="PANTHER" id="PTHR30383">
    <property type="entry name" value="THIOESTERASE 1/PROTEASE 1/LYSOPHOSPHOLIPASE L1"/>
    <property type="match status" value="1"/>
</dbReference>
<dbReference type="InterPro" id="IPR013830">
    <property type="entry name" value="SGNH_hydro"/>
</dbReference>
<keyword evidence="1" id="KW-0732">Signal</keyword>
<organism evidence="3 4">
    <name type="scientific">Prosthecobacter vanneervenii</name>
    <dbReference type="NCBI Taxonomy" id="48466"/>
    <lineage>
        <taxon>Bacteria</taxon>
        <taxon>Pseudomonadati</taxon>
        <taxon>Verrucomicrobiota</taxon>
        <taxon>Verrucomicrobiia</taxon>
        <taxon>Verrucomicrobiales</taxon>
        <taxon>Verrucomicrobiaceae</taxon>
        <taxon>Prosthecobacter</taxon>
    </lineage>
</organism>
<proteinExistence type="predicted"/>
<dbReference type="Pfam" id="PF13472">
    <property type="entry name" value="Lipase_GDSL_2"/>
    <property type="match status" value="2"/>
</dbReference>
<dbReference type="GO" id="GO:0004622">
    <property type="term" value="F:phosphatidylcholine lysophospholipase activity"/>
    <property type="evidence" value="ECO:0007669"/>
    <property type="project" value="TreeGrafter"/>
</dbReference>
<dbReference type="InterPro" id="IPR051532">
    <property type="entry name" value="Ester_Hydrolysis_Enzymes"/>
</dbReference>
<dbReference type="EMBL" id="JACHIG010000009">
    <property type="protein sequence ID" value="MBB5034382.1"/>
    <property type="molecule type" value="Genomic_DNA"/>
</dbReference>
<dbReference type="PROSITE" id="PS51257">
    <property type="entry name" value="PROKAR_LIPOPROTEIN"/>
    <property type="match status" value="1"/>
</dbReference>
<protein>
    <submittedName>
        <fullName evidence="3">Lysophospholipase L1-like esterase</fullName>
    </submittedName>
</protein>
<reference evidence="3 4" key="1">
    <citation type="submission" date="2020-08" db="EMBL/GenBank/DDBJ databases">
        <title>Genomic Encyclopedia of Type Strains, Phase IV (KMG-IV): sequencing the most valuable type-strain genomes for metagenomic binning, comparative biology and taxonomic classification.</title>
        <authorList>
            <person name="Goeker M."/>
        </authorList>
    </citation>
    <scope>NUCLEOTIDE SEQUENCE [LARGE SCALE GENOMIC DNA]</scope>
    <source>
        <strain evidence="3 4">DSM 12252</strain>
    </source>
</reference>
<gene>
    <name evidence="3" type="ORF">HNQ65_003976</name>
</gene>
<dbReference type="Proteomes" id="UP000590740">
    <property type="component" value="Unassembled WGS sequence"/>
</dbReference>
<dbReference type="RefSeq" id="WP_184342136.1">
    <property type="nucleotide sequence ID" value="NZ_JACHIG010000009.1"/>
</dbReference>
<evidence type="ECO:0000256" key="1">
    <source>
        <dbReference type="SAM" id="SignalP"/>
    </source>
</evidence>
<comment type="caution">
    <text evidence="3">The sequence shown here is derived from an EMBL/GenBank/DDBJ whole genome shotgun (WGS) entry which is preliminary data.</text>
</comment>
<sequence length="407" mass="45484">MNYRHFTLLFLLLSCSCALALQPADPARFEKDIRAFEAADAAKAPPKAPVLFVGASNIRRWQSLPERFKKTPVLNRGFGGSQLRDVVHFVDRCVIKYHPRQIYLNAGGNDLHAGRTPEEVLASFEAFVNKVHEGLPGTPVAFISIPPSPARWDEVEQVKKANALIAEACAKQGVDFIEIFSLMLGADGKPRPELYVEDKLHFSEAGYDVVTSAIRWQKEILAFGKQDKQKAPPENPIVFTGSSSIRKWVTLESDFPELPVMNRGFGGSEVFDSFNYAHLTVIKYKPRLVVMYAGGNDIAGGKTPQRVFADFKAFVAKVHAALPECRITYISNAPNPSRWKMMAQMREASALIKEFTKTDKRLQFINVYPHMLGADGLPKPDIFVSDKLHMNAKGYAIWKEVVGPYLK</sequence>
<evidence type="ECO:0000313" key="4">
    <source>
        <dbReference type="Proteomes" id="UP000590740"/>
    </source>
</evidence>
<evidence type="ECO:0000313" key="3">
    <source>
        <dbReference type="EMBL" id="MBB5034382.1"/>
    </source>
</evidence>
<dbReference type="AlphaFoldDB" id="A0A7W8DLQ0"/>
<name>A0A7W8DLQ0_9BACT</name>
<dbReference type="CDD" id="cd04502">
    <property type="entry name" value="SGNH_hydrolase_like_7"/>
    <property type="match status" value="1"/>
</dbReference>
<dbReference type="InterPro" id="IPR036514">
    <property type="entry name" value="SGNH_hydro_sf"/>
</dbReference>
<dbReference type="Gene3D" id="3.40.50.1110">
    <property type="entry name" value="SGNH hydrolase"/>
    <property type="match status" value="2"/>
</dbReference>
<dbReference type="PANTHER" id="PTHR30383:SF5">
    <property type="entry name" value="SGNH HYDROLASE-TYPE ESTERASE DOMAIN-CONTAINING PROTEIN"/>
    <property type="match status" value="1"/>
</dbReference>
<accession>A0A7W8DLQ0</accession>
<feature type="domain" description="SGNH hydrolase-type esterase" evidence="2">
    <location>
        <begin position="258"/>
        <end position="397"/>
    </location>
</feature>
<feature type="chain" id="PRO_5030602583" evidence="1">
    <location>
        <begin position="21"/>
        <end position="407"/>
    </location>
</feature>
<keyword evidence="4" id="KW-1185">Reference proteome</keyword>
<feature type="signal peptide" evidence="1">
    <location>
        <begin position="1"/>
        <end position="20"/>
    </location>
</feature>